<evidence type="ECO:0000313" key="2">
    <source>
        <dbReference type="EMBL" id="TNN42853.1"/>
    </source>
</evidence>
<feature type="region of interest" description="Disordered" evidence="1">
    <location>
        <begin position="88"/>
        <end position="108"/>
    </location>
</feature>
<protein>
    <submittedName>
        <fullName evidence="2">Uncharacterized protein</fullName>
    </submittedName>
</protein>
<evidence type="ECO:0000256" key="1">
    <source>
        <dbReference type="SAM" id="MobiDB-lite"/>
    </source>
</evidence>
<feature type="region of interest" description="Disordered" evidence="1">
    <location>
        <begin position="153"/>
        <end position="201"/>
    </location>
</feature>
<accession>A0A4Z2FPX5</accession>
<proteinExistence type="predicted"/>
<feature type="compositionally biased region" description="Basic and acidic residues" evidence="1">
    <location>
        <begin position="192"/>
        <end position="201"/>
    </location>
</feature>
<comment type="caution">
    <text evidence="2">The sequence shown here is derived from an EMBL/GenBank/DDBJ whole genome shotgun (WGS) entry which is preliminary data.</text>
</comment>
<dbReference type="Proteomes" id="UP000314294">
    <property type="component" value="Unassembled WGS sequence"/>
</dbReference>
<name>A0A4Z2FPX5_9TELE</name>
<dbReference type="AlphaFoldDB" id="A0A4Z2FPX5"/>
<keyword evidence="3" id="KW-1185">Reference proteome</keyword>
<evidence type="ECO:0000313" key="3">
    <source>
        <dbReference type="Proteomes" id="UP000314294"/>
    </source>
</evidence>
<sequence length="201" mass="21213">MVMEVGPRFLLRSLLKEKPWNFTSAGTSILQLFLKFSSSSSIPGPAASPQLGTLQYSQRVSASVLWHVLPDSVTPMVPRYAPPSPVAQITSGTMVGGSDAERRRRDGPVGVLRGGAVAVVLRFLGVPALAGYLSRLQCIDCSFLSLLVAGSTTTGQEMDPPPNEGMFPSATSPHDSAGSKPTGPFPPGMPSEKPDHELALQ</sequence>
<dbReference type="EMBL" id="SRLO01001007">
    <property type="protein sequence ID" value="TNN42853.1"/>
    <property type="molecule type" value="Genomic_DNA"/>
</dbReference>
<reference evidence="2 3" key="1">
    <citation type="submission" date="2019-03" db="EMBL/GenBank/DDBJ databases">
        <title>First draft genome of Liparis tanakae, snailfish: a comprehensive survey of snailfish specific genes.</title>
        <authorList>
            <person name="Kim W."/>
            <person name="Song I."/>
            <person name="Jeong J.-H."/>
            <person name="Kim D."/>
            <person name="Kim S."/>
            <person name="Ryu S."/>
            <person name="Song J.Y."/>
            <person name="Lee S.K."/>
        </authorList>
    </citation>
    <scope>NUCLEOTIDE SEQUENCE [LARGE SCALE GENOMIC DNA]</scope>
    <source>
        <tissue evidence="2">Muscle</tissue>
    </source>
</reference>
<organism evidence="2 3">
    <name type="scientific">Liparis tanakae</name>
    <name type="common">Tanaka's snailfish</name>
    <dbReference type="NCBI Taxonomy" id="230148"/>
    <lineage>
        <taxon>Eukaryota</taxon>
        <taxon>Metazoa</taxon>
        <taxon>Chordata</taxon>
        <taxon>Craniata</taxon>
        <taxon>Vertebrata</taxon>
        <taxon>Euteleostomi</taxon>
        <taxon>Actinopterygii</taxon>
        <taxon>Neopterygii</taxon>
        <taxon>Teleostei</taxon>
        <taxon>Neoteleostei</taxon>
        <taxon>Acanthomorphata</taxon>
        <taxon>Eupercaria</taxon>
        <taxon>Perciformes</taxon>
        <taxon>Cottioidei</taxon>
        <taxon>Cottales</taxon>
        <taxon>Liparidae</taxon>
        <taxon>Liparis</taxon>
    </lineage>
</organism>
<gene>
    <name evidence="2" type="ORF">EYF80_046951</name>
</gene>